<dbReference type="AlphaFoldDB" id="A0AAV4VMA4"/>
<protein>
    <submittedName>
        <fullName evidence="1">Uncharacterized protein</fullName>
    </submittedName>
</protein>
<sequence length="444" mass="53395">MEVTGNLLYRVTGLFSRKRGGWRQSFIPKKIIIYISVTGIFSKTCRLETHFYTEENKLFLYPVTDVFLQEMELLVSFSKTWRLEALFCNEENNLFLYPVTGNLFEDVELLVSFSKTWRLEALFYNEENNHFYTQLLASSSKTWRLETFIYTEENNLYLYPVTGVLFEDVEVGGLFYTEENNLFYIQLLVFFSKTRSYWFLFENVEIEAVFYTEENNLFLYPVTGDLFDDMELLVSFSKMWRLEADIFIPKKIIFLYPVTGDLFEDMEFWCLFEDVEVGDPFYTEENNLFYIQLLVSFSKTWRLEAFFIPKKIIFLYPVTGNLFEDVWSYWCPFRRRWMLEALFYTEENNLFYIQLLVSFRKSGVTGILFEDVEVGGPFYTEENNLFLYPVTGIFSKTWSYWCLFRRRGGWRPIFIPKKIIFFISSYWCPLEDVEVGGQFLYRRK</sequence>
<proteinExistence type="predicted"/>
<comment type="caution">
    <text evidence="1">The sequence shown here is derived from an EMBL/GenBank/DDBJ whole genome shotgun (WGS) entry which is preliminary data.</text>
</comment>
<evidence type="ECO:0000313" key="1">
    <source>
        <dbReference type="EMBL" id="GIY71367.1"/>
    </source>
</evidence>
<keyword evidence="2" id="KW-1185">Reference proteome</keyword>
<dbReference type="Proteomes" id="UP001054945">
    <property type="component" value="Unassembled WGS sequence"/>
</dbReference>
<accession>A0AAV4VMA4</accession>
<reference evidence="1 2" key="1">
    <citation type="submission" date="2021-06" db="EMBL/GenBank/DDBJ databases">
        <title>Caerostris extrusa draft genome.</title>
        <authorList>
            <person name="Kono N."/>
            <person name="Arakawa K."/>
        </authorList>
    </citation>
    <scope>NUCLEOTIDE SEQUENCE [LARGE SCALE GENOMIC DNA]</scope>
</reference>
<name>A0AAV4VMA4_CAEEX</name>
<dbReference type="EMBL" id="BPLR01014793">
    <property type="protein sequence ID" value="GIY71367.1"/>
    <property type="molecule type" value="Genomic_DNA"/>
</dbReference>
<evidence type="ECO:0000313" key="2">
    <source>
        <dbReference type="Proteomes" id="UP001054945"/>
    </source>
</evidence>
<organism evidence="1 2">
    <name type="scientific">Caerostris extrusa</name>
    <name type="common">Bark spider</name>
    <name type="synonym">Caerostris bankana</name>
    <dbReference type="NCBI Taxonomy" id="172846"/>
    <lineage>
        <taxon>Eukaryota</taxon>
        <taxon>Metazoa</taxon>
        <taxon>Ecdysozoa</taxon>
        <taxon>Arthropoda</taxon>
        <taxon>Chelicerata</taxon>
        <taxon>Arachnida</taxon>
        <taxon>Araneae</taxon>
        <taxon>Araneomorphae</taxon>
        <taxon>Entelegynae</taxon>
        <taxon>Araneoidea</taxon>
        <taxon>Araneidae</taxon>
        <taxon>Caerostris</taxon>
    </lineage>
</organism>
<gene>
    <name evidence="1" type="ORF">CEXT_354851</name>
</gene>